<dbReference type="Proteomes" id="UP000289650">
    <property type="component" value="Unassembled WGS sequence"/>
</dbReference>
<dbReference type="GO" id="GO:0016020">
    <property type="term" value="C:membrane"/>
    <property type="evidence" value="ECO:0007669"/>
    <property type="project" value="InterPro"/>
</dbReference>
<dbReference type="InterPro" id="IPR023346">
    <property type="entry name" value="Lysozyme-like_dom_sf"/>
</dbReference>
<dbReference type="GO" id="GO:0000270">
    <property type="term" value="P:peptidoglycan metabolic process"/>
    <property type="evidence" value="ECO:0007669"/>
    <property type="project" value="InterPro"/>
</dbReference>
<protein>
    <submittedName>
        <fullName evidence="4">Lytic transglycosylase domain-containing protein</fullName>
    </submittedName>
</protein>
<gene>
    <name evidence="4" type="ORF">D1006_34735</name>
</gene>
<dbReference type="InterPro" id="IPR000189">
    <property type="entry name" value="Transglyc_AS"/>
</dbReference>
<dbReference type="PROSITE" id="PS00922">
    <property type="entry name" value="TRANSGLYCOSYLASE"/>
    <property type="match status" value="1"/>
</dbReference>
<sequence>MRPAHPDPARSGRHLRCAVWLLLTAIARPGAAQDLPAPLVWTQVEPTQADGRPVDTPAALPEPVDHAPRHAMRATRYDKLIDAVASQFDLDTALLHAMIEVESRYDANARSPKGAVGLMQVMPATGRRFGFVDLDDPDTNLRAGATYLKWLLRTFDNDLELAVAGYNAGEGAVMKSGWKIPPYRETQLYVSTVLKRYRSTGAASAPDANADSTGRHRHRIVARPRPPSIAVLGKLASLLLSSPHASAPANR</sequence>
<dbReference type="AlphaFoldDB" id="A0A4Q2AAR1"/>
<dbReference type="InterPro" id="IPR008258">
    <property type="entry name" value="Transglycosylase_SLT_dom_1"/>
</dbReference>
<comment type="similarity">
    <text evidence="1">Belongs to the transglycosylase Slt family.</text>
</comment>
<reference evidence="4 5" key="1">
    <citation type="submission" date="2018-08" db="EMBL/GenBank/DDBJ databases">
        <title>Mountain-cultivated ginseng endophyte, Burkholderia stabilis and its activity against ginseng root rot disease.</title>
        <authorList>
            <person name="Tapan Kumar M."/>
            <person name="Bae H."/>
            <person name="Shanmugam G."/>
            <person name="Jeon J."/>
        </authorList>
    </citation>
    <scope>NUCLEOTIDE SEQUENCE [LARGE SCALE GENOMIC DNA]</scope>
    <source>
        <strain evidence="4 5">EB159</strain>
    </source>
</reference>
<feature type="domain" description="Transglycosylase SLT" evidence="3">
    <location>
        <begin position="80"/>
        <end position="176"/>
    </location>
</feature>
<name>A0A4Q2AAR1_9BURK</name>
<dbReference type="SUPFAM" id="SSF53955">
    <property type="entry name" value="Lysozyme-like"/>
    <property type="match status" value="1"/>
</dbReference>
<evidence type="ECO:0000256" key="1">
    <source>
        <dbReference type="ARBA" id="ARBA00007734"/>
    </source>
</evidence>
<evidence type="ECO:0000256" key="2">
    <source>
        <dbReference type="SAM" id="SignalP"/>
    </source>
</evidence>
<evidence type="ECO:0000313" key="4">
    <source>
        <dbReference type="EMBL" id="RXV65961.1"/>
    </source>
</evidence>
<keyword evidence="2" id="KW-0732">Signal</keyword>
<dbReference type="PANTHER" id="PTHR37423">
    <property type="entry name" value="SOLUBLE LYTIC MUREIN TRANSGLYCOSYLASE-RELATED"/>
    <property type="match status" value="1"/>
</dbReference>
<dbReference type="EMBL" id="QWEX01000003">
    <property type="protein sequence ID" value="RXV65961.1"/>
    <property type="molecule type" value="Genomic_DNA"/>
</dbReference>
<dbReference type="CDD" id="cd00254">
    <property type="entry name" value="LT-like"/>
    <property type="match status" value="1"/>
</dbReference>
<dbReference type="PANTHER" id="PTHR37423:SF2">
    <property type="entry name" value="MEMBRANE-BOUND LYTIC MUREIN TRANSGLYCOSYLASE C"/>
    <property type="match status" value="1"/>
</dbReference>
<feature type="signal peptide" evidence="2">
    <location>
        <begin position="1"/>
        <end position="32"/>
    </location>
</feature>
<dbReference type="Pfam" id="PF01464">
    <property type="entry name" value="SLT"/>
    <property type="match status" value="1"/>
</dbReference>
<dbReference type="Gene3D" id="1.10.530.10">
    <property type="match status" value="1"/>
</dbReference>
<feature type="chain" id="PRO_5020633401" evidence="2">
    <location>
        <begin position="33"/>
        <end position="251"/>
    </location>
</feature>
<dbReference type="OrthoDB" id="9815002at2"/>
<accession>A0A4Q2AAR1</accession>
<evidence type="ECO:0000313" key="5">
    <source>
        <dbReference type="Proteomes" id="UP000289650"/>
    </source>
</evidence>
<dbReference type="GO" id="GO:0008933">
    <property type="term" value="F:peptidoglycan lytic transglycosylase activity"/>
    <property type="evidence" value="ECO:0007669"/>
    <property type="project" value="InterPro"/>
</dbReference>
<evidence type="ECO:0000259" key="3">
    <source>
        <dbReference type="Pfam" id="PF01464"/>
    </source>
</evidence>
<organism evidence="4 5">
    <name type="scientific">Burkholderia stabilis</name>
    <dbReference type="NCBI Taxonomy" id="95485"/>
    <lineage>
        <taxon>Bacteria</taxon>
        <taxon>Pseudomonadati</taxon>
        <taxon>Pseudomonadota</taxon>
        <taxon>Betaproteobacteria</taxon>
        <taxon>Burkholderiales</taxon>
        <taxon>Burkholderiaceae</taxon>
        <taxon>Burkholderia</taxon>
        <taxon>Burkholderia cepacia complex</taxon>
    </lineage>
</organism>
<comment type="caution">
    <text evidence="4">The sequence shown here is derived from an EMBL/GenBank/DDBJ whole genome shotgun (WGS) entry which is preliminary data.</text>
</comment>
<proteinExistence type="inferred from homology"/>